<evidence type="ECO:0000313" key="2">
    <source>
        <dbReference type="EMBL" id="KOM29285.1"/>
    </source>
</evidence>
<dbReference type="Proteomes" id="UP000053144">
    <property type="component" value="Unassembled WGS sequence"/>
</dbReference>
<proteinExistence type="predicted"/>
<reference evidence="3" key="1">
    <citation type="journal article" date="2015" name="Proc. Natl. Acad. Sci. U.S.A.">
        <title>Genome sequencing of adzuki bean (Vigna angularis) provides insight into high starch and low fat accumulation and domestication.</title>
        <authorList>
            <person name="Yang K."/>
            <person name="Tian Z."/>
            <person name="Chen C."/>
            <person name="Luo L."/>
            <person name="Zhao B."/>
            <person name="Wang Z."/>
            <person name="Yu L."/>
            <person name="Li Y."/>
            <person name="Sun Y."/>
            <person name="Li W."/>
            <person name="Chen Y."/>
            <person name="Li Y."/>
            <person name="Zhang Y."/>
            <person name="Ai D."/>
            <person name="Zhao J."/>
            <person name="Shang C."/>
            <person name="Ma Y."/>
            <person name="Wu B."/>
            <person name="Wang M."/>
            <person name="Gao L."/>
            <person name="Sun D."/>
            <person name="Zhang P."/>
            <person name="Guo F."/>
            <person name="Wang W."/>
            <person name="Li Y."/>
            <person name="Wang J."/>
            <person name="Varshney R.K."/>
            <person name="Wang J."/>
            <person name="Ling H.Q."/>
            <person name="Wan P."/>
        </authorList>
    </citation>
    <scope>NUCLEOTIDE SEQUENCE</scope>
    <source>
        <strain evidence="3">cv. Jingnong 6</strain>
    </source>
</reference>
<dbReference type="Gramene" id="KOM29285">
    <property type="protein sequence ID" value="KOM29285"/>
    <property type="gene ID" value="LR48_Vigan641s007300"/>
</dbReference>
<evidence type="ECO:0000313" key="3">
    <source>
        <dbReference type="Proteomes" id="UP000053144"/>
    </source>
</evidence>
<sequence length="113" mass="12657">MKHKKRNPTPRTKQPTWHASDVHSLPLPAMSAEPPTVPSPPRPKAVVARAARFSPVEGEAPHEGQEVPPELMKKRAPEIRRMAPPLQKKARSLGRLIPSCRKVLFPEASRRSR</sequence>
<name>A0A0L9TF90_PHAAN</name>
<gene>
    <name evidence="2" type="ORF">LR48_Vigan641s007300</name>
</gene>
<dbReference type="AlphaFoldDB" id="A0A0L9TF90"/>
<accession>A0A0L9TF90</accession>
<protein>
    <submittedName>
        <fullName evidence="2">Uncharacterized protein</fullName>
    </submittedName>
</protein>
<evidence type="ECO:0000256" key="1">
    <source>
        <dbReference type="SAM" id="MobiDB-lite"/>
    </source>
</evidence>
<feature type="region of interest" description="Disordered" evidence="1">
    <location>
        <begin position="1"/>
        <end position="45"/>
    </location>
</feature>
<dbReference type="EMBL" id="KQ258471">
    <property type="protein sequence ID" value="KOM29285.1"/>
    <property type="molecule type" value="Genomic_DNA"/>
</dbReference>
<organism evidence="2 3">
    <name type="scientific">Phaseolus angularis</name>
    <name type="common">Azuki bean</name>
    <name type="synonym">Vigna angularis</name>
    <dbReference type="NCBI Taxonomy" id="3914"/>
    <lineage>
        <taxon>Eukaryota</taxon>
        <taxon>Viridiplantae</taxon>
        <taxon>Streptophyta</taxon>
        <taxon>Embryophyta</taxon>
        <taxon>Tracheophyta</taxon>
        <taxon>Spermatophyta</taxon>
        <taxon>Magnoliopsida</taxon>
        <taxon>eudicotyledons</taxon>
        <taxon>Gunneridae</taxon>
        <taxon>Pentapetalae</taxon>
        <taxon>rosids</taxon>
        <taxon>fabids</taxon>
        <taxon>Fabales</taxon>
        <taxon>Fabaceae</taxon>
        <taxon>Papilionoideae</taxon>
        <taxon>50 kb inversion clade</taxon>
        <taxon>NPAAA clade</taxon>
        <taxon>indigoferoid/millettioid clade</taxon>
        <taxon>Phaseoleae</taxon>
        <taxon>Vigna</taxon>
    </lineage>
</organism>